<proteinExistence type="predicted"/>
<dbReference type="SUPFAM" id="SSF46689">
    <property type="entry name" value="Homeodomain-like"/>
    <property type="match status" value="1"/>
</dbReference>
<dbReference type="Gene3D" id="1.10.357.10">
    <property type="entry name" value="Tetracycline Repressor, domain 2"/>
    <property type="match status" value="1"/>
</dbReference>
<evidence type="ECO:0000259" key="2">
    <source>
        <dbReference type="PROSITE" id="PS50977"/>
    </source>
</evidence>
<feature type="domain" description="HTH tetR-type" evidence="2">
    <location>
        <begin position="16"/>
        <end position="77"/>
    </location>
</feature>
<dbReference type="PROSITE" id="PS50977">
    <property type="entry name" value="HTH_TETR_2"/>
    <property type="match status" value="1"/>
</dbReference>
<dbReference type="InterPro" id="IPR049397">
    <property type="entry name" value="EthR_C"/>
</dbReference>
<evidence type="ECO:0000256" key="1">
    <source>
        <dbReference type="ARBA" id="ARBA00023125"/>
    </source>
</evidence>
<dbReference type="SUPFAM" id="SSF48498">
    <property type="entry name" value="Tetracyclin repressor-like, C-terminal domain"/>
    <property type="match status" value="1"/>
</dbReference>
<dbReference type="InterPro" id="IPR050109">
    <property type="entry name" value="HTH-type_TetR-like_transc_reg"/>
</dbReference>
<dbReference type="Gene3D" id="1.10.10.60">
    <property type="entry name" value="Homeodomain-like"/>
    <property type="match status" value="1"/>
</dbReference>
<reference evidence="3" key="1">
    <citation type="submission" date="2020-05" db="EMBL/GenBank/DDBJ databases">
        <authorList>
            <person name="Chiriac C."/>
            <person name="Salcher M."/>
            <person name="Ghai R."/>
            <person name="Kavagutti S V."/>
        </authorList>
    </citation>
    <scope>NUCLEOTIDE SEQUENCE</scope>
</reference>
<keyword evidence="1" id="KW-0238">DNA-binding</keyword>
<dbReference type="GO" id="GO:0000976">
    <property type="term" value="F:transcription cis-regulatory region binding"/>
    <property type="evidence" value="ECO:0007669"/>
    <property type="project" value="TreeGrafter"/>
</dbReference>
<evidence type="ECO:0000313" key="3">
    <source>
        <dbReference type="EMBL" id="CAB4344374.1"/>
    </source>
</evidence>
<sequence>MASQARESSAPTAKRAAVEAALLDATETLLAEGASFADLGVERIAKQAGITRTAFYFYFSDKRELLMALTADVNGLLLEQANLWWSGEGEPAVRLERALSNVARLFGEHAVLLKALGEVAAYDELVADHWQNLIGQFLEATEERILEEQAAGLATCSNPQATAFALTWMTEGTLSQQILQQGRPADDELIAALVEIWVRSVYGSS</sequence>
<dbReference type="AlphaFoldDB" id="A0A6J5ZNW8"/>
<dbReference type="GO" id="GO:0003700">
    <property type="term" value="F:DNA-binding transcription factor activity"/>
    <property type="evidence" value="ECO:0007669"/>
    <property type="project" value="TreeGrafter"/>
</dbReference>
<dbReference type="InterPro" id="IPR001647">
    <property type="entry name" value="HTH_TetR"/>
</dbReference>
<accession>A0A6J5ZNW8</accession>
<name>A0A6J5ZNW8_9ZZZZ</name>
<dbReference type="PANTHER" id="PTHR30055">
    <property type="entry name" value="HTH-TYPE TRANSCRIPTIONAL REGULATOR RUTR"/>
    <property type="match status" value="1"/>
</dbReference>
<dbReference type="InterPro" id="IPR036271">
    <property type="entry name" value="Tet_transcr_reg_TetR-rel_C_sf"/>
</dbReference>
<gene>
    <name evidence="3" type="ORF">UFOPK3522_00946</name>
</gene>
<dbReference type="Pfam" id="PF21313">
    <property type="entry name" value="EthR_C"/>
    <property type="match status" value="1"/>
</dbReference>
<dbReference type="PANTHER" id="PTHR30055:SF184">
    <property type="entry name" value="HTH-TYPE TRANSCRIPTIONAL REGULATOR ETHR"/>
    <property type="match status" value="1"/>
</dbReference>
<dbReference type="Pfam" id="PF00440">
    <property type="entry name" value="TetR_N"/>
    <property type="match status" value="1"/>
</dbReference>
<dbReference type="EMBL" id="CAESAO010000076">
    <property type="protein sequence ID" value="CAB4344374.1"/>
    <property type="molecule type" value="Genomic_DNA"/>
</dbReference>
<protein>
    <submittedName>
        <fullName evidence="3">Unannotated protein</fullName>
    </submittedName>
</protein>
<dbReference type="InterPro" id="IPR009057">
    <property type="entry name" value="Homeodomain-like_sf"/>
</dbReference>
<organism evidence="3">
    <name type="scientific">freshwater metagenome</name>
    <dbReference type="NCBI Taxonomy" id="449393"/>
    <lineage>
        <taxon>unclassified sequences</taxon>
        <taxon>metagenomes</taxon>
        <taxon>ecological metagenomes</taxon>
    </lineage>
</organism>